<feature type="domain" description="Nudix hydrolase" evidence="4">
    <location>
        <begin position="3"/>
        <end position="128"/>
    </location>
</feature>
<keyword evidence="6" id="KW-1185">Reference proteome</keyword>
<dbReference type="Gene3D" id="3.90.79.10">
    <property type="entry name" value="Nucleoside Triphosphate Pyrophosphohydrolase"/>
    <property type="match status" value="1"/>
</dbReference>
<dbReference type="PROSITE" id="PS51462">
    <property type="entry name" value="NUDIX"/>
    <property type="match status" value="1"/>
</dbReference>
<evidence type="ECO:0000313" key="5">
    <source>
        <dbReference type="EMBL" id="RYB90046.1"/>
    </source>
</evidence>
<evidence type="ECO:0000313" key="6">
    <source>
        <dbReference type="Proteomes" id="UP000294071"/>
    </source>
</evidence>
<dbReference type="InterPro" id="IPR020476">
    <property type="entry name" value="Nudix_hydrolase"/>
</dbReference>
<evidence type="ECO:0000256" key="3">
    <source>
        <dbReference type="RuleBase" id="RU003476"/>
    </source>
</evidence>
<dbReference type="PANTHER" id="PTHR43736:SF2">
    <property type="entry name" value="MUTT_NUDIX FAMILY PROTEIN"/>
    <property type="match status" value="1"/>
</dbReference>
<dbReference type="OrthoDB" id="9804442at2"/>
<dbReference type="AlphaFoldDB" id="A0A4Q2RNN6"/>
<comment type="caution">
    <text evidence="5">The sequence shown here is derived from an EMBL/GenBank/DDBJ whole genome shotgun (WGS) entry which is preliminary data.</text>
</comment>
<dbReference type="SUPFAM" id="SSF55811">
    <property type="entry name" value="Nudix"/>
    <property type="match status" value="1"/>
</dbReference>
<dbReference type="EMBL" id="SDWT01000005">
    <property type="protein sequence ID" value="RYB90046.1"/>
    <property type="molecule type" value="Genomic_DNA"/>
</dbReference>
<protein>
    <submittedName>
        <fullName evidence="5">NUDIX domain-containing protein</fullName>
    </submittedName>
</protein>
<dbReference type="RefSeq" id="WP_129402317.1">
    <property type="nucleotide sequence ID" value="NZ_SDWT01000005.1"/>
</dbReference>
<dbReference type="PRINTS" id="PR00502">
    <property type="entry name" value="NUDIXFAMILY"/>
</dbReference>
<proteinExistence type="inferred from homology"/>
<evidence type="ECO:0000256" key="1">
    <source>
        <dbReference type="ARBA" id="ARBA00005582"/>
    </source>
</evidence>
<dbReference type="InterPro" id="IPR015797">
    <property type="entry name" value="NUDIX_hydrolase-like_dom_sf"/>
</dbReference>
<dbReference type="PROSITE" id="PS00893">
    <property type="entry name" value="NUDIX_BOX"/>
    <property type="match status" value="1"/>
</dbReference>
<dbReference type="InterPro" id="IPR000086">
    <property type="entry name" value="NUDIX_hydrolase_dom"/>
</dbReference>
<dbReference type="InterPro" id="IPR020084">
    <property type="entry name" value="NUDIX_hydrolase_CS"/>
</dbReference>
<keyword evidence="2 3" id="KW-0378">Hydrolase</keyword>
<dbReference type="GO" id="GO:0016787">
    <property type="term" value="F:hydrolase activity"/>
    <property type="evidence" value="ECO:0007669"/>
    <property type="project" value="UniProtKB-KW"/>
</dbReference>
<accession>A0A4Q2RNN6</accession>
<dbReference type="PANTHER" id="PTHR43736">
    <property type="entry name" value="ADP-RIBOSE PYROPHOSPHATASE"/>
    <property type="match status" value="1"/>
</dbReference>
<organism evidence="5 6">
    <name type="scientific">Nocardioides oleivorans</name>
    <dbReference type="NCBI Taxonomy" id="273676"/>
    <lineage>
        <taxon>Bacteria</taxon>
        <taxon>Bacillati</taxon>
        <taxon>Actinomycetota</taxon>
        <taxon>Actinomycetes</taxon>
        <taxon>Propionibacteriales</taxon>
        <taxon>Nocardioidaceae</taxon>
        <taxon>Nocardioides</taxon>
    </lineage>
</organism>
<dbReference type="Pfam" id="PF00293">
    <property type="entry name" value="NUDIX"/>
    <property type="match status" value="1"/>
</dbReference>
<gene>
    <name evidence="5" type="ORF">EUA93_21085</name>
</gene>
<evidence type="ECO:0000259" key="4">
    <source>
        <dbReference type="PROSITE" id="PS51462"/>
    </source>
</evidence>
<dbReference type="Proteomes" id="UP000294071">
    <property type="component" value="Unassembled WGS sequence"/>
</dbReference>
<sequence length="136" mass="14586">MSQAPDRAVCVAFDGDSVLVIARQQDGRAYCVLPGGGVEPGETPEVAVLRELAEETGLIGTVKRLLWTVEHHDRRAHYFLVAVEPGSLDLGGPEASVQSSMNAHTPTWLPLGLLEAEGLQPASMRERLRAVTSEAT</sequence>
<reference evidence="5 6" key="1">
    <citation type="submission" date="2019-01" db="EMBL/GenBank/DDBJ databases">
        <title>Novel species of Nocardioides.</title>
        <authorList>
            <person name="Liu Q."/>
            <person name="Xin Y.-H."/>
        </authorList>
    </citation>
    <scope>NUCLEOTIDE SEQUENCE [LARGE SCALE GENOMIC DNA]</scope>
    <source>
        <strain evidence="5 6">CGMCC 4.6882</strain>
    </source>
</reference>
<comment type="similarity">
    <text evidence="1 3">Belongs to the Nudix hydrolase family.</text>
</comment>
<name>A0A4Q2RNN6_9ACTN</name>
<evidence type="ECO:0000256" key="2">
    <source>
        <dbReference type="ARBA" id="ARBA00022801"/>
    </source>
</evidence>